<reference evidence="1" key="1">
    <citation type="submission" date="2023-10" db="EMBL/GenBank/DDBJ databases">
        <authorList>
            <person name="Chen Y."/>
            <person name="Shah S."/>
            <person name="Dougan E. K."/>
            <person name="Thang M."/>
            <person name="Chan C."/>
        </authorList>
    </citation>
    <scope>NUCLEOTIDE SEQUENCE [LARGE SCALE GENOMIC DNA]</scope>
</reference>
<dbReference type="Proteomes" id="UP001189429">
    <property type="component" value="Unassembled WGS sequence"/>
</dbReference>
<evidence type="ECO:0000313" key="2">
    <source>
        <dbReference type="Proteomes" id="UP001189429"/>
    </source>
</evidence>
<comment type="caution">
    <text evidence="1">The sequence shown here is derived from an EMBL/GenBank/DDBJ whole genome shotgun (WGS) entry which is preliminary data.</text>
</comment>
<feature type="non-terminal residue" evidence="1">
    <location>
        <position position="91"/>
    </location>
</feature>
<gene>
    <name evidence="1" type="ORF">PCOR1329_LOCUS66418</name>
</gene>
<organism evidence="1 2">
    <name type="scientific">Prorocentrum cordatum</name>
    <dbReference type="NCBI Taxonomy" id="2364126"/>
    <lineage>
        <taxon>Eukaryota</taxon>
        <taxon>Sar</taxon>
        <taxon>Alveolata</taxon>
        <taxon>Dinophyceae</taxon>
        <taxon>Prorocentrales</taxon>
        <taxon>Prorocentraceae</taxon>
        <taxon>Prorocentrum</taxon>
    </lineage>
</organism>
<sequence>MVPPRYCPHHSTSAQRTKSQPRMWECTGCGMEVQTNYSDFRLCGPCSDKEMRCMICGADAPCAGTYVPASSLRAGSGAGAGAPAPQLAAQQ</sequence>
<protein>
    <recommendedName>
        <fullName evidence="3">RanBP2-type domain-containing protein</fullName>
    </recommendedName>
</protein>
<keyword evidence="2" id="KW-1185">Reference proteome</keyword>
<name>A0ABN9WDQ0_9DINO</name>
<evidence type="ECO:0008006" key="3">
    <source>
        <dbReference type="Google" id="ProtNLM"/>
    </source>
</evidence>
<dbReference type="EMBL" id="CAUYUJ010018555">
    <property type="protein sequence ID" value="CAK0884477.1"/>
    <property type="molecule type" value="Genomic_DNA"/>
</dbReference>
<accession>A0ABN9WDQ0</accession>
<proteinExistence type="predicted"/>
<evidence type="ECO:0000313" key="1">
    <source>
        <dbReference type="EMBL" id="CAK0884477.1"/>
    </source>
</evidence>